<gene>
    <name evidence="19" type="primary">pepD_1</name>
    <name evidence="19" type="ORF">BcellWH2_01217</name>
</gene>
<evidence type="ECO:0000256" key="9">
    <source>
        <dbReference type="ARBA" id="ARBA00036421"/>
    </source>
</evidence>
<dbReference type="InterPro" id="IPR002933">
    <property type="entry name" value="Peptidase_M20"/>
</dbReference>
<evidence type="ECO:0000313" key="19">
    <source>
        <dbReference type="EMBL" id="ALJ58479.1"/>
    </source>
</evidence>
<evidence type="ECO:0000256" key="15">
    <source>
        <dbReference type="ARBA" id="ARBA00076004"/>
    </source>
</evidence>
<evidence type="ECO:0000256" key="12">
    <source>
        <dbReference type="ARBA" id="ARBA00061423"/>
    </source>
</evidence>
<feature type="domain" description="Peptidase M20 dimerisation" evidence="18">
    <location>
        <begin position="207"/>
        <end position="291"/>
    </location>
</feature>
<name>A0A0P0GEQ7_9BACE</name>
<evidence type="ECO:0000256" key="11">
    <source>
        <dbReference type="ARBA" id="ARBA00044252"/>
    </source>
</evidence>
<evidence type="ECO:0000256" key="10">
    <source>
        <dbReference type="ARBA" id="ARBA00038976"/>
    </source>
</evidence>
<evidence type="ECO:0000256" key="17">
    <source>
        <dbReference type="ARBA" id="ARBA00078074"/>
    </source>
</evidence>
<dbReference type="GO" id="GO:0070573">
    <property type="term" value="F:metallodipeptidase activity"/>
    <property type="evidence" value="ECO:0007669"/>
    <property type="project" value="TreeGrafter"/>
</dbReference>
<dbReference type="GO" id="GO:0006508">
    <property type="term" value="P:proteolysis"/>
    <property type="evidence" value="ECO:0007669"/>
    <property type="project" value="UniProtKB-KW"/>
</dbReference>
<keyword evidence="3" id="KW-0645">Protease</keyword>
<keyword evidence="19" id="KW-0224">Dipeptidase</keyword>
<dbReference type="InterPro" id="IPR001160">
    <property type="entry name" value="Peptidase_M20C"/>
</dbReference>
<evidence type="ECO:0000259" key="18">
    <source>
        <dbReference type="Pfam" id="PF07687"/>
    </source>
</evidence>
<evidence type="ECO:0000256" key="7">
    <source>
        <dbReference type="ARBA" id="ARBA00023049"/>
    </source>
</evidence>
<evidence type="ECO:0000256" key="5">
    <source>
        <dbReference type="ARBA" id="ARBA00022801"/>
    </source>
</evidence>
<dbReference type="KEGG" id="bcel:BcellWH2_01217"/>
<evidence type="ECO:0000256" key="4">
    <source>
        <dbReference type="ARBA" id="ARBA00022723"/>
    </source>
</evidence>
<sequence>MEKNELKPAGVFHYFDEICQVPRPSKKEEKMIAYLKAFGEKHKLETLVDKAGNVLIKKPATPGMENRKTVVLQSHIDMVCEKNNDVQHDFLTDPIETVIEGEWLKAKGTTLGADNGIGVATELAILADDSIQHGPLECLFTVDEETGLTGAFALKEGFMNGDILLNLDSEDEGELFIGCAGGIDSVAEFTYKEVDVPAGYFCCKVQVKGLKGGHSGGDIHLGLGNANKILNRFLSQTFQKYDMYLCEIDGGNLRNAIAREAHAVIAIPEDYKHDLRADLNIFAAEVQAEYAVVDPGLQLILESENTRTKAIDKDTTKCLLQSLYACPHGVYAMSQDIPGLVETSTNLASVKMKPGNIIRIETSQRSSTASSKQDIANMVRTVFDMGGAKVTFGDGYPGWKPNPHSEILEIAVESYKRLFGVDAKVKAIHAGLECGLFLDKYPALDMISFGPTLQGVHSPDERMLIPTVDKFWKHLLDILANVPVKK</sequence>
<comment type="catalytic activity">
    <reaction evidence="9">
        <text>Hydrolysis of dipeptides, preferentially hydrophobic dipeptides including prolyl amino acids.</text>
        <dbReference type="EC" id="3.4.13.18"/>
    </reaction>
</comment>
<evidence type="ECO:0000313" key="20">
    <source>
        <dbReference type="Proteomes" id="UP000061809"/>
    </source>
</evidence>
<proteinExistence type="inferred from homology"/>
<dbReference type="Pfam" id="PF07687">
    <property type="entry name" value="M20_dimer"/>
    <property type="match status" value="1"/>
</dbReference>
<dbReference type="PIRSF" id="PIRSF016599">
    <property type="entry name" value="Xaa-His_dipept"/>
    <property type="match status" value="1"/>
</dbReference>
<protein>
    <recommendedName>
        <fullName evidence="13">Cytosol non-specific dipeptidase</fullName>
        <ecNumber evidence="10">3.4.13.18</ecNumber>
    </recommendedName>
    <alternativeName>
        <fullName evidence="16">Aminoacyl-histidine dipeptidase</fullName>
    </alternativeName>
    <alternativeName>
        <fullName evidence="15">Beta-alanyl-histidine dipeptidase</fullName>
    </alternativeName>
    <alternativeName>
        <fullName evidence="14">Carnosinase</fullName>
    </alternativeName>
    <alternativeName>
        <fullName evidence="11">Peptidase D</fullName>
    </alternativeName>
    <alternativeName>
        <fullName evidence="17">Xaa-His dipeptidase</fullName>
    </alternativeName>
</protein>
<evidence type="ECO:0000256" key="6">
    <source>
        <dbReference type="ARBA" id="ARBA00022833"/>
    </source>
</evidence>
<dbReference type="Pfam" id="PF01546">
    <property type="entry name" value="Peptidase_M20"/>
    <property type="match status" value="1"/>
</dbReference>
<keyword evidence="8" id="KW-0170">Cobalt</keyword>
<comment type="similarity">
    <text evidence="12">Belongs to the peptidase M20C family.</text>
</comment>
<dbReference type="FunFam" id="3.40.630.10:FF:000018">
    <property type="entry name" value="Aminoacyl-histidine dipeptidase PepD"/>
    <property type="match status" value="1"/>
</dbReference>
<dbReference type="InterPro" id="IPR011650">
    <property type="entry name" value="Peptidase_M20_dimer"/>
</dbReference>
<evidence type="ECO:0000256" key="1">
    <source>
        <dbReference type="ARBA" id="ARBA00001941"/>
    </source>
</evidence>
<keyword evidence="4" id="KW-0479">Metal-binding</keyword>
<dbReference type="GO" id="GO:0046872">
    <property type="term" value="F:metal ion binding"/>
    <property type="evidence" value="ECO:0007669"/>
    <property type="project" value="UniProtKB-KW"/>
</dbReference>
<dbReference type="Gene3D" id="3.40.630.10">
    <property type="entry name" value="Zn peptidases"/>
    <property type="match status" value="2"/>
</dbReference>
<dbReference type="AlphaFoldDB" id="A0A0P0GEQ7"/>
<evidence type="ECO:0000256" key="16">
    <source>
        <dbReference type="ARBA" id="ARBA00077688"/>
    </source>
</evidence>
<evidence type="ECO:0000256" key="3">
    <source>
        <dbReference type="ARBA" id="ARBA00022670"/>
    </source>
</evidence>
<dbReference type="PATRIC" id="fig|246787.4.peg.1255"/>
<dbReference type="Proteomes" id="UP000061809">
    <property type="component" value="Chromosome"/>
</dbReference>
<keyword evidence="7" id="KW-0482">Metalloprotease</keyword>
<evidence type="ECO:0000256" key="14">
    <source>
        <dbReference type="ARBA" id="ARBA00075285"/>
    </source>
</evidence>
<dbReference type="CDD" id="cd03890">
    <property type="entry name" value="M20_pepD"/>
    <property type="match status" value="1"/>
</dbReference>
<dbReference type="EC" id="3.4.13.18" evidence="10"/>
<dbReference type="NCBIfam" id="TIGR01893">
    <property type="entry name" value="aa-his-dipept"/>
    <property type="match status" value="1"/>
</dbReference>
<dbReference type="PANTHER" id="PTHR43501">
    <property type="entry name" value="CYTOSOL NON-SPECIFIC DIPEPTIDASE"/>
    <property type="match status" value="1"/>
</dbReference>
<evidence type="ECO:0000256" key="8">
    <source>
        <dbReference type="ARBA" id="ARBA00023285"/>
    </source>
</evidence>
<dbReference type="SUPFAM" id="SSF53187">
    <property type="entry name" value="Zn-dependent exopeptidases"/>
    <property type="match status" value="1"/>
</dbReference>
<evidence type="ECO:0000256" key="2">
    <source>
        <dbReference type="ARBA" id="ARBA00001947"/>
    </source>
</evidence>
<accession>A0A0P0GEQ7</accession>
<comment type="cofactor">
    <cofactor evidence="2">
        <name>Zn(2+)</name>
        <dbReference type="ChEBI" id="CHEBI:29105"/>
    </cofactor>
</comment>
<comment type="cofactor">
    <cofactor evidence="1">
        <name>Co(2+)</name>
        <dbReference type="ChEBI" id="CHEBI:48828"/>
    </cofactor>
</comment>
<organism evidence="19 20">
    <name type="scientific">Bacteroides cellulosilyticus</name>
    <dbReference type="NCBI Taxonomy" id="246787"/>
    <lineage>
        <taxon>Bacteria</taxon>
        <taxon>Pseudomonadati</taxon>
        <taxon>Bacteroidota</taxon>
        <taxon>Bacteroidia</taxon>
        <taxon>Bacteroidales</taxon>
        <taxon>Bacteroidaceae</taxon>
        <taxon>Bacteroides</taxon>
    </lineage>
</organism>
<reference evidence="19 20" key="1">
    <citation type="journal article" date="2015" name="Science">
        <title>Genetic determinants of in vivo fitness and diet responsiveness in multiple human gut Bacteroides.</title>
        <authorList>
            <person name="Wu M."/>
            <person name="McNulty N.P."/>
            <person name="Rodionov D.A."/>
            <person name="Khoroshkin M.S."/>
            <person name="Griffin N.W."/>
            <person name="Cheng J."/>
            <person name="Latreille P."/>
            <person name="Kerstetter R.A."/>
            <person name="Terrapon N."/>
            <person name="Henrissat B."/>
            <person name="Osterman A.L."/>
            <person name="Gordon J.I."/>
        </authorList>
    </citation>
    <scope>NUCLEOTIDE SEQUENCE [LARGE SCALE GENOMIC DNA]</scope>
    <source>
        <strain evidence="19 20">WH2</strain>
    </source>
</reference>
<keyword evidence="5 19" id="KW-0378">Hydrolase</keyword>
<dbReference type="PRINTS" id="PR00934">
    <property type="entry name" value="XHISDIPTASE"/>
</dbReference>
<dbReference type="FunFam" id="3.40.630.10:FF:000015">
    <property type="entry name" value="Aminoacyl-histidine dipeptidase PepD"/>
    <property type="match status" value="1"/>
</dbReference>
<keyword evidence="6" id="KW-0862">Zinc</keyword>
<dbReference type="PANTHER" id="PTHR43501:SF1">
    <property type="entry name" value="CYTOSOL NON-SPECIFIC DIPEPTIDASE"/>
    <property type="match status" value="1"/>
</dbReference>
<dbReference type="GO" id="GO:0005829">
    <property type="term" value="C:cytosol"/>
    <property type="evidence" value="ECO:0007669"/>
    <property type="project" value="TreeGrafter"/>
</dbReference>
<evidence type="ECO:0000256" key="13">
    <source>
        <dbReference type="ARBA" id="ARBA00071271"/>
    </source>
</evidence>
<dbReference type="RefSeq" id="WP_029428357.1">
    <property type="nucleotide sequence ID" value="NZ_CP012801.1"/>
</dbReference>
<dbReference type="EMBL" id="CP012801">
    <property type="protein sequence ID" value="ALJ58479.1"/>
    <property type="molecule type" value="Genomic_DNA"/>
</dbReference>